<evidence type="ECO:0008006" key="3">
    <source>
        <dbReference type="Google" id="ProtNLM"/>
    </source>
</evidence>
<evidence type="ECO:0000313" key="1">
    <source>
        <dbReference type="EMBL" id="GFG51626.1"/>
    </source>
</evidence>
<dbReference type="EMBL" id="BLKS01000001">
    <property type="protein sequence ID" value="GFG51626.1"/>
    <property type="molecule type" value="Genomic_DNA"/>
</dbReference>
<proteinExistence type="predicted"/>
<evidence type="ECO:0000313" key="2">
    <source>
        <dbReference type="Proteomes" id="UP000465302"/>
    </source>
</evidence>
<accession>A0A7I9W346</accession>
<dbReference type="AlphaFoldDB" id="A0A7I9W346"/>
<gene>
    <name evidence="1" type="ORF">MAGR_30670</name>
</gene>
<organism evidence="1 2">
    <name type="scientific">Mycolicibacterium agri</name>
    <name type="common">Mycobacterium agri</name>
    <dbReference type="NCBI Taxonomy" id="36811"/>
    <lineage>
        <taxon>Bacteria</taxon>
        <taxon>Bacillati</taxon>
        <taxon>Actinomycetota</taxon>
        <taxon>Actinomycetes</taxon>
        <taxon>Mycobacteriales</taxon>
        <taxon>Mycobacteriaceae</taxon>
        <taxon>Mycolicibacterium</taxon>
    </lineage>
</organism>
<dbReference type="Proteomes" id="UP000465302">
    <property type="component" value="Unassembled WGS sequence"/>
</dbReference>
<comment type="caution">
    <text evidence="1">The sequence shown here is derived from an EMBL/GenBank/DDBJ whole genome shotgun (WGS) entry which is preliminary data.</text>
</comment>
<reference evidence="1 2" key="1">
    <citation type="journal article" date="2019" name="Emerg. Microbes Infect.">
        <title>Comprehensive subspecies identification of 175 nontuberculous mycobacteria species based on 7547 genomic profiles.</title>
        <authorList>
            <person name="Matsumoto Y."/>
            <person name="Kinjo T."/>
            <person name="Motooka D."/>
            <person name="Nabeya D."/>
            <person name="Jung N."/>
            <person name="Uechi K."/>
            <person name="Horii T."/>
            <person name="Iida T."/>
            <person name="Fujita J."/>
            <person name="Nakamura S."/>
        </authorList>
    </citation>
    <scope>NUCLEOTIDE SEQUENCE [LARGE SCALE GENOMIC DNA]</scope>
    <source>
        <strain evidence="1 2">JCM 6377</strain>
    </source>
</reference>
<dbReference type="Gene3D" id="3.40.50.720">
    <property type="entry name" value="NAD(P)-binding Rossmann-like Domain"/>
    <property type="match status" value="1"/>
</dbReference>
<sequence>MHRSDRDVGWPAVAAQLRDTVGSADRATVLATAALALHQVDRVIAAVREGVGVDRVQNPPATLDTTLEFDVQTGSTVARRWSRHPRCPQCSHSG</sequence>
<name>A0A7I9W346_MYCAG</name>
<protein>
    <recommendedName>
        <fullName evidence="3">Cyclodehydratase</fullName>
    </recommendedName>
</protein>